<dbReference type="EMBL" id="NTFH01000010">
    <property type="protein sequence ID" value="PHQ14436.1"/>
    <property type="molecule type" value="Genomic_DNA"/>
</dbReference>
<dbReference type="RefSeq" id="WP_099615388.1">
    <property type="nucleotide sequence ID" value="NZ_KZ319373.1"/>
</dbReference>
<evidence type="ECO:0000256" key="2">
    <source>
        <dbReference type="PIRNR" id="PIRNR029218"/>
    </source>
</evidence>
<comment type="caution">
    <text evidence="3">The sequence shown here is derived from an EMBL/GenBank/DDBJ whole genome shotgun (WGS) entry which is preliminary data.</text>
</comment>
<proteinExistence type="inferred from homology"/>
<evidence type="ECO:0000256" key="1">
    <source>
        <dbReference type="ARBA" id="ARBA00022649"/>
    </source>
</evidence>
<evidence type="ECO:0000313" key="4">
    <source>
        <dbReference type="Proteomes" id="UP000231409"/>
    </source>
</evidence>
<keyword evidence="4" id="KW-1185">Reference proteome</keyword>
<dbReference type="InterPro" id="IPR028344">
    <property type="entry name" value="ParE1/4"/>
</dbReference>
<organism evidence="3 4">
    <name type="scientific">Marinobacter profundi</name>
    <dbReference type="NCBI Taxonomy" id="2666256"/>
    <lineage>
        <taxon>Bacteria</taxon>
        <taxon>Pseudomonadati</taxon>
        <taxon>Pseudomonadota</taxon>
        <taxon>Gammaproteobacteria</taxon>
        <taxon>Pseudomonadales</taxon>
        <taxon>Marinobacteraceae</taxon>
        <taxon>Marinobacter</taxon>
    </lineage>
</organism>
<evidence type="ECO:0000313" key="3">
    <source>
        <dbReference type="EMBL" id="PHQ14436.1"/>
    </source>
</evidence>
<dbReference type="Proteomes" id="UP000231409">
    <property type="component" value="Unassembled WGS sequence"/>
</dbReference>
<sequence>MASYRLSERADEDFESIYVYGLLNFGVVQADAYADGLEARFEQIANQPQLYLAVDHVRAGYRLSVYKSHSIYFRVDESGVIIVRILRNQDVGAALE</sequence>
<accession>A0A2G1UIV6</accession>
<name>A0A2G1UIV6_9GAMM</name>
<dbReference type="AlphaFoldDB" id="A0A2G1UIV6"/>
<reference evidence="3 4" key="1">
    <citation type="submission" date="2017-09" db="EMBL/GenBank/DDBJ databases">
        <title>The draft genome sequences of Marinobacter sp. PWS21.</title>
        <authorList>
            <person name="Cao J."/>
        </authorList>
    </citation>
    <scope>NUCLEOTIDE SEQUENCE [LARGE SCALE GENOMIC DNA]</scope>
    <source>
        <strain evidence="3 4">PWS21</strain>
    </source>
</reference>
<protein>
    <recommendedName>
        <fullName evidence="2">Toxin</fullName>
    </recommendedName>
</protein>
<keyword evidence="1" id="KW-1277">Toxin-antitoxin system</keyword>
<gene>
    <name evidence="3" type="ORF">CLH61_14080</name>
</gene>
<dbReference type="Pfam" id="PF05016">
    <property type="entry name" value="ParE_toxin"/>
    <property type="match status" value="1"/>
</dbReference>
<dbReference type="PIRSF" id="PIRSF029218">
    <property type="entry name" value="ParE"/>
    <property type="match status" value="1"/>
</dbReference>
<comment type="similarity">
    <text evidence="2">Belongs to the RelE toxin family.</text>
</comment>
<dbReference type="Gene3D" id="3.30.2310.20">
    <property type="entry name" value="RelE-like"/>
    <property type="match status" value="1"/>
</dbReference>
<dbReference type="InterPro" id="IPR035093">
    <property type="entry name" value="RelE/ParE_toxin_dom_sf"/>
</dbReference>
<dbReference type="InterPro" id="IPR007712">
    <property type="entry name" value="RelE/ParE_toxin"/>
</dbReference>